<evidence type="ECO:0000256" key="4">
    <source>
        <dbReference type="SAM" id="MobiDB-lite"/>
    </source>
</evidence>
<keyword evidence="3" id="KW-0440">LIM domain</keyword>
<dbReference type="PANTHER" id="PTHR24214:SF38">
    <property type="entry name" value="PDZ AND LIM DOMAIN PROTEIN ZASP-RELATED"/>
    <property type="match status" value="1"/>
</dbReference>
<evidence type="ECO:0000256" key="1">
    <source>
        <dbReference type="ARBA" id="ARBA00004496"/>
    </source>
</evidence>
<protein>
    <submittedName>
        <fullName evidence="5">PDZ domain-containing protein</fullName>
    </submittedName>
</protein>
<organism evidence="5 6">
    <name type="scientific">Rhodnius prolixus</name>
    <name type="common">Triatomid bug</name>
    <dbReference type="NCBI Taxonomy" id="13249"/>
    <lineage>
        <taxon>Eukaryota</taxon>
        <taxon>Metazoa</taxon>
        <taxon>Ecdysozoa</taxon>
        <taxon>Arthropoda</taxon>
        <taxon>Hexapoda</taxon>
        <taxon>Insecta</taxon>
        <taxon>Pterygota</taxon>
        <taxon>Neoptera</taxon>
        <taxon>Paraneoptera</taxon>
        <taxon>Hemiptera</taxon>
        <taxon>Heteroptera</taxon>
        <taxon>Panheteroptera</taxon>
        <taxon>Cimicomorpha</taxon>
        <taxon>Reduviidae</taxon>
        <taxon>Triatominae</taxon>
        <taxon>Rhodnius</taxon>
    </lineage>
</organism>
<feature type="region of interest" description="Disordered" evidence="4">
    <location>
        <begin position="353"/>
        <end position="372"/>
    </location>
</feature>
<dbReference type="GO" id="GO:0030018">
    <property type="term" value="C:Z disc"/>
    <property type="evidence" value="ECO:0007669"/>
    <property type="project" value="TreeGrafter"/>
</dbReference>
<dbReference type="GO" id="GO:0061061">
    <property type="term" value="P:muscle structure development"/>
    <property type="evidence" value="ECO:0007669"/>
    <property type="project" value="TreeGrafter"/>
</dbReference>
<dbReference type="VEuPathDB" id="VectorBase:RPRC003354"/>
<dbReference type="AlphaFoldDB" id="T1HH31"/>
<evidence type="ECO:0000313" key="5">
    <source>
        <dbReference type="EnsemblMetazoa" id="RPRC003354-PA"/>
    </source>
</evidence>
<dbReference type="Gene3D" id="2.30.42.10">
    <property type="match status" value="1"/>
</dbReference>
<keyword evidence="6" id="KW-1185">Reference proteome</keyword>
<feature type="region of interest" description="Disordered" evidence="4">
    <location>
        <begin position="563"/>
        <end position="590"/>
    </location>
</feature>
<dbReference type="GO" id="GO:0003779">
    <property type="term" value="F:actin binding"/>
    <property type="evidence" value="ECO:0007669"/>
    <property type="project" value="TreeGrafter"/>
</dbReference>
<dbReference type="eggNOG" id="KOG3528">
    <property type="taxonomic scope" value="Eukaryota"/>
</dbReference>
<dbReference type="GO" id="GO:0051371">
    <property type="term" value="F:muscle alpha-actinin binding"/>
    <property type="evidence" value="ECO:0007669"/>
    <property type="project" value="TreeGrafter"/>
</dbReference>
<dbReference type="EMBL" id="ACPB03016592">
    <property type="status" value="NOT_ANNOTATED_CDS"/>
    <property type="molecule type" value="Genomic_DNA"/>
</dbReference>
<dbReference type="Proteomes" id="UP000015103">
    <property type="component" value="Unassembled WGS sequence"/>
</dbReference>
<feature type="region of interest" description="Disordered" evidence="4">
    <location>
        <begin position="511"/>
        <end position="532"/>
    </location>
</feature>
<dbReference type="GO" id="GO:0005912">
    <property type="term" value="C:adherens junction"/>
    <property type="evidence" value="ECO:0007669"/>
    <property type="project" value="TreeGrafter"/>
</dbReference>
<name>T1HH31_RHOPR</name>
<feature type="compositionally biased region" description="Polar residues" evidence="4">
    <location>
        <begin position="353"/>
        <end position="365"/>
    </location>
</feature>
<dbReference type="EMBL" id="ACPB03016593">
    <property type="status" value="NOT_ANNOTATED_CDS"/>
    <property type="molecule type" value="Genomic_DNA"/>
</dbReference>
<comment type="subcellular location">
    <subcellularLocation>
        <location evidence="1">Cytoplasm</location>
    </subcellularLocation>
</comment>
<reference evidence="5" key="1">
    <citation type="submission" date="2015-05" db="UniProtKB">
        <authorList>
            <consortium name="EnsemblMetazoa"/>
        </authorList>
    </citation>
    <scope>IDENTIFICATION</scope>
</reference>
<accession>T1HH31</accession>
<dbReference type="EnsemblMetazoa" id="RPRC003354-RA">
    <property type="protein sequence ID" value="RPRC003354-PA"/>
    <property type="gene ID" value="RPRC003354"/>
</dbReference>
<dbReference type="PROSITE" id="PS50106">
    <property type="entry name" value="PDZ"/>
    <property type="match status" value="1"/>
</dbReference>
<dbReference type="InterPro" id="IPR036034">
    <property type="entry name" value="PDZ_sf"/>
</dbReference>
<dbReference type="HOGENOM" id="CLU_421126_0_0_1"/>
<evidence type="ECO:0000256" key="2">
    <source>
        <dbReference type="ARBA" id="ARBA00022490"/>
    </source>
</evidence>
<proteinExistence type="predicted"/>
<dbReference type="SMART" id="SM00228">
    <property type="entry name" value="PDZ"/>
    <property type="match status" value="1"/>
</dbReference>
<keyword evidence="3" id="KW-0862">Zinc</keyword>
<dbReference type="InParanoid" id="T1HH31"/>
<sequence length="720" mass="82078">MVGCSTWNPNLYRIYKSGEGLKDKRMCEVLRLERLVERTPWGFRVTGGYDFGTPLSVVKVTGGSIAAHSGVKVGDIIVEINGQSTKHFIHTDAQNFIGISGNHLTLTILRGSLVTPPVTPLRGRTPSFENEDEVNTQVELNARLLHNRLESSVNSEYQEEICNSLYEAPTVHENLGMKPVVTKTLQSHEGEDLNQDVSEIELDELLTGNEEVLDEGVLGINFKKYLPKVDFIRQSEVFKFLQNENTKKEIPEQVQLEKEPTKRFSTFLQKPKPPPPKPQGPLWHYPKAPRYLPREVNNKPEEPRRRVKRDSCHTVLWLFLGESGEHVVDERWGSVEEERINLSRCEMREEDSVSVTSSLATGQSGRDSRLDKHEEVVSNVQNVEISGKKLEEIQENNKEQTLETSQHAEYINGDIESKLENNKTEVISEEQSSKFISEDMNQIDKLDYKQQSEFDVKKQKNKEVFSKQIAEIQAQISALEIQAPTDLQTQLISIQKQLSKIVDVKSVQMSSNREEKVEEHSEKKEYYRDERTKVEEENKCLSEQSENYCEYIFDCEAKLNRTDSCDETQSSSERGSPINESDNEKYQDYRDESENIEEIGVNDEFIEGFKKGEYEICEAPPAHSPQTKKVPAHPITPQMRPIVLPGGRMWRQPKDACHDDFYQGILVAQAEVMVGNTGGVHFTKYVPPKFDMSQSAIGKRHFYAASLKKPDPVGGVDLQL</sequence>
<evidence type="ECO:0000313" key="6">
    <source>
        <dbReference type="Proteomes" id="UP000015103"/>
    </source>
</evidence>
<feature type="compositionally biased region" description="Polar residues" evidence="4">
    <location>
        <begin position="567"/>
        <end position="580"/>
    </location>
</feature>
<evidence type="ECO:0000256" key="3">
    <source>
        <dbReference type="ARBA" id="ARBA00023038"/>
    </source>
</evidence>
<feature type="compositionally biased region" description="Basic and acidic residues" evidence="4">
    <location>
        <begin position="512"/>
        <end position="532"/>
    </location>
</feature>
<dbReference type="InterPro" id="IPR050604">
    <property type="entry name" value="PDZ-LIM_domain"/>
</dbReference>
<keyword evidence="3" id="KW-0479">Metal-binding</keyword>
<dbReference type="FunFam" id="2.30.42.10:FF:000055">
    <property type="entry name" value="PDZ and LIM domain protein 3"/>
    <property type="match status" value="1"/>
</dbReference>
<dbReference type="InterPro" id="IPR001478">
    <property type="entry name" value="PDZ"/>
</dbReference>
<dbReference type="GO" id="GO:0030036">
    <property type="term" value="P:actin cytoskeleton organization"/>
    <property type="evidence" value="ECO:0007669"/>
    <property type="project" value="TreeGrafter"/>
</dbReference>
<dbReference type="GO" id="GO:0001725">
    <property type="term" value="C:stress fiber"/>
    <property type="evidence" value="ECO:0007669"/>
    <property type="project" value="TreeGrafter"/>
</dbReference>
<dbReference type="SUPFAM" id="SSF50156">
    <property type="entry name" value="PDZ domain-like"/>
    <property type="match status" value="1"/>
</dbReference>
<dbReference type="STRING" id="13249.T1HH31"/>
<dbReference type="GO" id="GO:0031941">
    <property type="term" value="C:filamentous actin"/>
    <property type="evidence" value="ECO:0007669"/>
    <property type="project" value="TreeGrafter"/>
</dbReference>
<keyword evidence="2" id="KW-0963">Cytoplasm</keyword>
<dbReference type="Pfam" id="PF00595">
    <property type="entry name" value="PDZ"/>
    <property type="match status" value="1"/>
</dbReference>
<dbReference type="eggNOG" id="KOG1703">
    <property type="taxonomic scope" value="Eukaryota"/>
</dbReference>
<dbReference type="OMA" id="DAGAKNY"/>
<dbReference type="PANTHER" id="PTHR24214">
    <property type="entry name" value="PDZ AND LIM DOMAIN PROTEIN ZASP"/>
    <property type="match status" value="1"/>
</dbReference>